<dbReference type="InterPro" id="IPR007462">
    <property type="entry name" value="COV1-like"/>
</dbReference>
<dbReference type="OrthoDB" id="5292643at2"/>
<dbReference type="Pfam" id="PF04367">
    <property type="entry name" value="DUF502"/>
    <property type="match status" value="1"/>
</dbReference>
<gene>
    <name evidence="2" type="ORF">A11Q_944</name>
</gene>
<reference evidence="2 3" key="1">
    <citation type="journal article" date="2013" name="ISME J.">
        <title>By their genes ye shall know them: genomic signatures of predatory bacteria.</title>
        <authorList>
            <person name="Pasternak Z."/>
            <person name="Pietrokovski S."/>
            <person name="Rotem O."/>
            <person name="Gophna U."/>
            <person name="Lurie-Weinberger M.N."/>
            <person name="Jurkevitch E."/>
        </authorList>
    </citation>
    <scope>NUCLEOTIDE SEQUENCE [LARGE SCALE GENOMIC DNA]</scope>
    <source>
        <strain evidence="2 3">JSS</strain>
    </source>
</reference>
<dbReference type="RefSeq" id="WP_015469650.1">
    <property type="nucleotide sequence ID" value="NC_020813.1"/>
</dbReference>
<evidence type="ECO:0008006" key="4">
    <source>
        <dbReference type="Google" id="ProtNLM"/>
    </source>
</evidence>
<organism evidence="2 3">
    <name type="scientific">Pseudobdellovibrio exovorus JSS</name>
    <dbReference type="NCBI Taxonomy" id="1184267"/>
    <lineage>
        <taxon>Bacteria</taxon>
        <taxon>Pseudomonadati</taxon>
        <taxon>Bdellovibrionota</taxon>
        <taxon>Bdellovibrionia</taxon>
        <taxon>Bdellovibrionales</taxon>
        <taxon>Pseudobdellovibrionaceae</taxon>
        <taxon>Pseudobdellovibrio</taxon>
    </lineage>
</organism>
<feature type="transmembrane region" description="Helical" evidence="1">
    <location>
        <begin position="7"/>
        <end position="29"/>
    </location>
</feature>
<keyword evidence="1" id="KW-1133">Transmembrane helix</keyword>
<name>M4V9N8_9BACT</name>
<protein>
    <recommendedName>
        <fullName evidence="4">Transporter</fullName>
    </recommendedName>
</protein>
<dbReference type="Proteomes" id="UP000012040">
    <property type="component" value="Chromosome"/>
</dbReference>
<dbReference type="HOGENOM" id="CLU_068050_4_0_7"/>
<dbReference type="PANTHER" id="PTHR31876">
    <property type="entry name" value="COV-LIKE PROTEIN 1"/>
    <property type="match status" value="1"/>
</dbReference>
<dbReference type="PATRIC" id="fig|1184267.3.peg.959"/>
<keyword evidence="3" id="KW-1185">Reference proteome</keyword>
<evidence type="ECO:0000256" key="1">
    <source>
        <dbReference type="SAM" id="Phobius"/>
    </source>
</evidence>
<sequence length="201" mass="22247">MNKLQKIFASGLITFLPLAVTIYIVYAGVTIVENLLGNLLRTILPTQYYIPGFGFLSTLILIFLLGLLLNNFVTAGLFQRLQEKLTEVPLIKVVYSPLRDLMNLFSRKQGGNALQKVVLVKFDGGQKEILGLVTRESFQDVDKNLQIGADKIAVYIPMSYGLGGYTLLIPKSQVIPIDIPVEKAMSLALTAWIKTDSQPKS</sequence>
<keyword evidence="1" id="KW-0812">Transmembrane</keyword>
<accession>M4V9N8</accession>
<dbReference type="PANTHER" id="PTHR31876:SF26">
    <property type="entry name" value="PROTEIN LIKE COV 2"/>
    <property type="match status" value="1"/>
</dbReference>
<dbReference type="eggNOG" id="COG2928">
    <property type="taxonomic scope" value="Bacteria"/>
</dbReference>
<dbReference type="AlphaFoldDB" id="M4V9N8"/>
<dbReference type="EMBL" id="CP003537">
    <property type="protein sequence ID" value="AGH95160.1"/>
    <property type="molecule type" value="Genomic_DNA"/>
</dbReference>
<feature type="transmembrane region" description="Helical" evidence="1">
    <location>
        <begin position="49"/>
        <end position="73"/>
    </location>
</feature>
<keyword evidence="1" id="KW-0472">Membrane</keyword>
<evidence type="ECO:0000313" key="2">
    <source>
        <dbReference type="EMBL" id="AGH95160.1"/>
    </source>
</evidence>
<dbReference type="STRING" id="1184267.A11Q_944"/>
<evidence type="ECO:0000313" key="3">
    <source>
        <dbReference type="Proteomes" id="UP000012040"/>
    </source>
</evidence>
<dbReference type="KEGG" id="bex:A11Q_944"/>
<proteinExistence type="predicted"/>